<evidence type="ECO:0000256" key="1">
    <source>
        <dbReference type="ARBA" id="ARBA00022679"/>
    </source>
</evidence>
<evidence type="ECO:0000313" key="9">
    <source>
        <dbReference type="Proteomes" id="UP000265882"/>
    </source>
</evidence>
<keyword evidence="2" id="KW-0547">Nucleotide-binding</keyword>
<dbReference type="InterPro" id="IPR001174">
    <property type="entry name" value="HddA/FKP"/>
</dbReference>
<dbReference type="GO" id="GO:0005524">
    <property type="term" value="F:ATP binding"/>
    <property type="evidence" value="ECO:0007669"/>
    <property type="project" value="UniProtKB-KW"/>
</dbReference>
<evidence type="ECO:0000256" key="4">
    <source>
        <dbReference type="ARBA" id="ARBA00022840"/>
    </source>
</evidence>
<sequence>MLKNVRMRATTPTRIDLAGGTLDLYPLYLFEDGGITINFAIDQYCTAVLEPRDDMKIIIRSLDQAVEETHADSASIETGGPLDIVSRAVKFFRPKNGISLTTENCVRKGSGLGASSSLLIAVLGALNEFTQSGYTPEYLIDIAANLEAQCIGVPTGKQDYFAAVFGGVNGLWFEVHGNKRESLLPAADFRELEKRLILSFTGEPRFSGASNWSMLKNYIDRNPLTLSGMKHIKDIAFAMRSCVEERNWDNFAALIDQEWQRRRLLADGVSNEMIEKIMSAALNAGALANKLCGAGGGGCMITVINPEDRTEVESALISEGADLLPFHVVQEGLKIEYQPMEKA</sequence>
<evidence type="ECO:0000256" key="3">
    <source>
        <dbReference type="ARBA" id="ARBA00022777"/>
    </source>
</evidence>
<proteinExistence type="inferred from homology"/>
<evidence type="ECO:0008006" key="10">
    <source>
        <dbReference type="Google" id="ProtNLM"/>
    </source>
</evidence>
<protein>
    <recommendedName>
        <fullName evidence="10">GHMP kinase</fullName>
    </recommendedName>
</protein>
<dbReference type="AlphaFoldDB" id="A0A3A4NG71"/>
<dbReference type="InterPro" id="IPR014606">
    <property type="entry name" value="Heptose_7-P_kinase"/>
</dbReference>
<keyword evidence="4" id="KW-0067">ATP-binding</keyword>
<evidence type="ECO:0000256" key="5">
    <source>
        <dbReference type="ARBA" id="ARBA00038121"/>
    </source>
</evidence>
<evidence type="ECO:0000259" key="6">
    <source>
        <dbReference type="Pfam" id="PF00288"/>
    </source>
</evidence>
<dbReference type="PANTHER" id="PTHR32463">
    <property type="entry name" value="L-FUCOSE KINASE"/>
    <property type="match status" value="1"/>
</dbReference>
<dbReference type="InterPro" id="IPR006204">
    <property type="entry name" value="GHMP_kinase_N_dom"/>
</dbReference>
<dbReference type="InterPro" id="IPR052203">
    <property type="entry name" value="GHMP_Kinase-Related"/>
</dbReference>
<name>A0A3A4NG71_ABYX5</name>
<dbReference type="InterPro" id="IPR020568">
    <property type="entry name" value="Ribosomal_Su5_D2-typ_SF"/>
</dbReference>
<dbReference type="Gene3D" id="3.30.230.120">
    <property type="match status" value="1"/>
</dbReference>
<reference evidence="8 9" key="1">
    <citation type="journal article" date="2017" name="ISME J.">
        <title>Energy and carbon metabolisms in a deep terrestrial subsurface fluid microbial community.</title>
        <authorList>
            <person name="Momper L."/>
            <person name="Jungbluth S.P."/>
            <person name="Lee M.D."/>
            <person name="Amend J.P."/>
        </authorList>
    </citation>
    <scope>NUCLEOTIDE SEQUENCE [LARGE SCALE GENOMIC DNA]</scope>
    <source>
        <strain evidence="8">SURF_5</strain>
    </source>
</reference>
<organism evidence="8 9">
    <name type="scientific">Abyssobacteria bacterium (strain SURF_5)</name>
    <dbReference type="NCBI Taxonomy" id="2093360"/>
    <lineage>
        <taxon>Bacteria</taxon>
        <taxon>Pseudomonadati</taxon>
        <taxon>Candidatus Hydrogenedentota</taxon>
        <taxon>Candidatus Abyssobacteria</taxon>
    </lineage>
</organism>
<dbReference type="SUPFAM" id="SSF54211">
    <property type="entry name" value="Ribosomal protein S5 domain 2-like"/>
    <property type="match status" value="1"/>
</dbReference>
<evidence type="ECO:0000256" key="2">
    <source>
        <dbReference type="ARBA" id="ARBA00022741"/>
    </source>
</evidence>
<dbReference type="Pfam" id="PF00288">
    <property type="entry name" value="GHMP_kinases_N"/>
    <property type="match status" value="1"/>
</dbReference>
<comment type="similarity">
    <text evidence="5">Belongs to the GHMP kinase family.</text>
</comment>
<keyword evidence="3" id="KW-0418">Kinase</keyword>
<feature type="domain" description="GHMP kinase C-terminal" evidence="7">
    <location>
        <begin position="239"/>
        <end position="320"/>
    </location>
</feature>
<dbReference type="EMBL" id="QZKU01000104">
    <property type="protein sequence ID" value="RJP18252.1"/>
    <property type="molecule type" value="Genomic_DNA"/>
</dbReference>
<dbReference type="GO" id="GO:0042352">
    <property type="term" value="P:GDP-L-fucose salvage"/>
    <property type="evidence" value="ECO:0007669"/>
    <property type="project" value="TreeGrafter"/>
</dbReference>
<keyword evidence="1" id="KW-0808">Transferase</keyword>
<dbReference type="SUPFAM" id="SSF55060">
    <property type="entry name" value="GHMP Kinase, C-terminal domain"/>
    <property type="match status" value="1"/>
</dbReference>
<evidence type="ECO:0000259" key="7">
    <source>
        <dbReference type="Pfam" id="PF08544"/>
    </source>
</evidence>
<dbReference type="PRINTS" id="PR00960">
    <property type="entry name" value="LMBPPROTEIN"/>
</dbReference>
<dbReference type="InterPro" id="IPR036554">
    <property type="entry name" value="GHMP_kinase_C_sf"/>
</dbReference>
<gene>
    <name evidence="8" type="ORF">C4520_14735</name>
</gene>
<dbReference type="Pfam" id="PF08544">
    <property type="entry name" value="GHMP_kinases_C"/>
    <property type="match status" value="1"/>
</dbReference>
<comment type="caution">
    <text evidence="8">The sequence shown here is derived from an EMBL/GenBank/DDBJ whole genome shotgun (WGS) entry which is preliminary data.</text>
</comment>
<evidence type="ECO:0000313" key="8">
    <source>
        <dbReference type="EMBL" id="RJP18252.1"/>
    </source>
</evidence>
<dbReference type="InterPro" id="IPR013750">
    <property type="entry name" value="GHMP_kinase_C_dom"/>
</dbReference>
<accession>A0A3A4NG71</accession>
<feature type="domain" description="GHMP kinase N-terminal" evidence="6">
    <location>
        <begin position="84"/>
        <end position="167"/>
    </location>
</feature>
<dbReference type="GO" id="GO:0050201">
    <property type="term" value="F:fucokinase activity"/>
    <property type="evidence" value="ECO:0007669"/>
    <property type="project" value="TreeGrafter"/>
</dbReference>
<dbReference type="PIRSF" id="PIRSF036406">
    <property type="entry name" value="Hept_kin"/>
    <property type="match status" value="1"/>
</dbReference>
<dbReference type="Proteomes" id="UP000265882">
    <property type="component" value="Unassembled WGS sequence"/>
</dbReference>
<dbReference type="PANTHER" id="PTHR32463:SF0">
    <property type="entry name" value="L-FUCOSE KINASE"/>
    <property type="match status" value="1"/>
</dbReference>